<proteinExistence type="predicted"/>
<sequence>MSLRPIAASRLEPEMRLRLWEGVLEKFFFWVWISVAAILFSGIYMMAQIGRPPAYVSLMFVIGIIMMAIFAHVFFAPFKRLRNAVAENDWQKGSAALSQIRTLVGINLILGFVTIAAGSLGRIMG</sequence>
<protein>
    <submittedName>
        <fullName evidence="3">CopD family protein</fullName>
    </submittedName>
</protein>
<evidence type="ECO:0000256" key="1">
    <source>
        <dbReference type="SAM" id="Phobius"/>
    </source>
</evidence>
<dbReference type="Proteomes" id="UP001225596">
    <property type="component" value="Unassembled WGS sequence"/>
</dbReference>
<evidence type="ECO:0000313" key="4">
    <source>
        <dbReference type="Proteomes" id="UP001225596"/>
    </source>
</evidence>
<keyword evidence="4" id="KW-1185">Reference proteome</keyword>
<feature type="transmembrane region" description="Helical" evidence="1">
    <location>
        <begin position="54"/>
        <end position="78"/>
    </location>
</feature>
<organism evidence="3 4">
    <name type="scientific">Keguizhuia sedimenti</name>
    <dbReference type="NCBI Taxonomy" id="3064264"/>
    <lineage>
        <taxon>Bacteria</taxon>
        <taxon>Pseudomonadati</taxon>
        <taxon>Pseudomonadota</taxon>
        <taxon>Betaproteobacteria</taxon>
        <taxon>Burkholderiales</taxon>
        <taxon>Oxalobacteraceae</taxon>
        <taxon>Keguizhuia</taxon>
    </lineage>
</organism>
<feature type="transmembrane region" description="Helical" evidence="1">
    <location>
        <begin position="27"/>
        <end position="47"/>
    </location>
</feature>
<evidence type="ECO:0000313" key="3">
    <source>
        <dbReference type="EMBL" id="MDQ9170607.1"/>
    </source>
</evidence>
<evidence type="ECO:0000259" key="2">
    <source>
        <dbReference type="Pfam" id="PF05425"/>
    </source>
</evidence>
<feature type="transmembrane region" description="Helical" evidence="1">
    <location>
        <begin position="98"/>
        <end position="120"/>
    </location>
</feature>
<dbReference type="EMBL" id="JAUYVH010000004">
    <property type="protein sequence ID" value="MDQ9170607.1"/>
    <property type="molecule type" value="Genomic_DNA"/>
</dbReference>
<feature type="domain" description="Copper resistance protein D" evidence="2">
    <location>
        <begin position="23"/>
        <end position="117"/>
    </location>
</feature>
<dbReference type="InterPro" id="IPR008457">
    <property type="entry name" value="Cu-R_CopD_dom"/>
</dbReference>
<dbReference type="Pfam" id="PF05425">
    <property type="entry name" value="CopD"/>
    <property type="match status" value="1"/>
</dbReference>
<gene>
    <name evidence="3" type="ORF">Q8A64_09310</name>
</gene>
<keyword evidence="1" id="KW-0812">Transmembrane</keyword>
<comment type="caution">
    <text evidence="3">The sequence shown here is derived from an EMBL/GenBank/DDBJ whole genome shotgun (WGS) entry which is preliminary data.</text>
</comment>
<keyword evidence="1" id="KW-1133">Transmembrane helix</keyword>
<reference evidence="3 4" key="1">
    <citation type="submission" date="2023-08" db="EMBL/GenBank/DDBJ databases">
        <title>Oxalobacteraceae gen .nov., isolated from river sludge outside the plant.</title>
        <authorList>
            <person name="Zhao S.Y."/>
        </authorList>
    </citation>
    <scope>NUCLEOTIDE SEQUENCE [LARGE SCALE GENOMIC DNA]</scope>
    <source>
        <strain evidence="3 4">R-40</strain>
    </source>
</reference>
<accession>A0ABU1BNV5</accession>
<keyword evidence="1" id="KW-0472">Membrane</keyword>
<name>A0ABU1BNV5_9BURK</name>